<evidence type="ECO:0000313" key="4">
    <source>
        <dbReference type="Proteomes" id="UP001326715"/>
    </source>
</evidence>
<dbReference type="EMBL" id="CP140154">
    <property type="protein sequence ID" value="WQG89651.1"/>
    <property type="molecule type" value="Genomic_DNA"/>
</dbReference>
<dbReference type="Gene3D" id="3.40.960.10">
    <property type="entry name" value="VSR Endonuclease"/>
    <property type="match status" value="1"/>
</dbReference>
<keyword evidence="4" id="KW-1185">Reference proteome</keyword>
<reference evidence="1 3" key="1">
    <citation type="submission" date="2016-11" db="EMBL/GenBank/DDBJ databases">
        <authorList>
            <person name="Jaros S."/>
            <person name="Januszkiewicz K."/>
            <person name="Wedrychowicz H."/>
        </authorList>
    </citation>
    <scope>NUCLEOTIDE SEQUENCE [LARGE SCALE GENOMIC DNA]</scope>
    <source>
        <strain evidence="1 3">DSM 784</strain>
    </source>
</reference>
<dbReference type="EMBL" id="FPIZ01000001">
    <property type="protein sequence ID" value="SFW16485.1"/>
    <property type="molecule type" value="Genomic_DNA"/>
</dbReference>
<dbReference type="AlphaFoldDB" id="A0A1K1LZZ7"/>
<dbReference type="STRING" id="1004.SAMN05661012_00343"/>
<reference evidence="2 4" key="2">
    <citation type="submission" date="2023-11" db="EMBL/GenBank/DDBJ databases">
        <title>MicrobeMod: A computational toolkit for identifying prokaryotic methylation and restriction-modification with nanopore sequencing.</title>
        <authorList>
            <person name="Crits-Christoph A."/>
            <person name="Kang S.C."/>
            <person name="Lee H."/>
            <person name="Ostrov N."/>
        </authorList>
    </citation>
    <scope>NUCLEOTIDE SEQUENCE [LARGE SCALE GENOMIC DNA]</scope>
    <source>
        <strain evidence="2 4">ATCC 23090</strain>
    </source>
</reference>
<protein>
    <recommendedName>
        <fullName evidence="5">DUF559 domain-containing protein</fullName>
    </recommendedName>
</protein>
<evidence type="ECO:0000313" key="2">
    <source>
        <dbReference type="EMBL" id="WQG89651.1"/>
    </source>
</evidence>
<evidence type="ECO:0008006" key="5">
    <source>
        <dbReference type="Google" id="ProtNLM"/>
    </source>
</evidence>
<gene>
    <name evidence="1" type="ORF">SAMN05661012_00343</name>
    <name evidence="2" type="ORF">SR876_32475</name>
</gene>
<accession>A0A1K1LZZ7</accession>
<dbReference type="Proteomes" id="UP001326715">
    <property type="component" value="Chromosome"/>
</dbReference>
<name>A0A1K1LZZ7_9BACT</name>
<organism evidence="1 3">
    <name type="scientific">Chitinophaga sancti</name>
    <dbReference type="NCBI Taxonomy" id="1004"/>
    <lineage>
        <taxon>Bacteria</taxon>
        <taxon>Pseudomonadati</taxon>
        <taxon>Bacteroidota</taxon>
        <taxon>Chitinophagia</taxon>
        <taxon>Chitinophagales</taxon>
        <taxon>Chitinophagaceae</taxon>
        <taxon>Chitinophaga</taxon>
    </lineage>
</organism>
<sequence>MRKTGIPLEQLKKSACAKINEDVIRELEQPVKKKGAKIPRQDCKQVVWMWGNLVAWSLETGNYVVKEHRFHPERMWRFDFALPDKMIGIEYEGLMSEKSGHTTVDGFTKDTEKYNAAQQLGWKVIRFTWKNYKKFISELEKQL</sequence>
<dbReference type="RefSeq" id="WP_083571307.1">
    <property type="nucleotide sequence ID" value="NZ_CP139972.1"/>
</dbReference>
<evidence type="ECO:0000313" key="3">
    <source>
        <dbReference type="Proteomes" id="UP000183788"/>
    </source>
</evidence>
<proteinExistence type="predicted"/>
<evidence type="ECO:0000313" key="1">
    <source>
        <dbReference type="EMBL" id="SFW16485.1"/>
    </source>
</evidence>
<dbReference type="Proteomes" id="UP000183788">
    <property type="component" value="Unassembled WGS sequence"/>
</dbReference>